<dbReference type="GO" id="GO:0006412">
    <property type="term" value="P:translation"/>
    <property type="evidence" value="ECO:0007669"/>
    <property type="project" value="InterPro"/>
</dbReference>
<dbReference type="Pfam" id="PF00240">
    <property type="entry name" value="ubiquitin"/>
    <property type="match status" value="1"/>
</dbReference>
<dbReference type="Pfam" id="PF04758">
    <property type="entry name" value="Ribosomal_S30"/>
    <property type="match status" value="1"/>
</dbReference>
<dbReference type="Proteomes" id="UP000663828">
    <property type="component" value="Unassembled WGS sequence"/>
</dbReference>
<dbReference type="SMART" id="SM00213">
    <property type="entry name" value="UBQ"/>
    <property type="match status" value="1"/>
</dbReference>
<feature type="region of interest" description="Disordered" evidence="3">
    <location>
        <begin position="77"/>
        <end position="118"/>
    </location>
</feature>
<feature type="domain" description="Ubiquitin-like" evidence="4">
    <location>
        <begin position="1"/>
        <end position="75"/>
    </location>
</feature>
<dbReference type="InterPro" id="IPR029071">
    <property type="entry name" value="Ubiquitin-like_domsf"/>
</dbReference>
<name>A0A814IY97_ADIRI</name>
<evidence type="ECO:0000256" key="1">
    <source>
        <dbReference type="ARBA" id="ARBA00022980"/>
    </source>
</evidence>
<dbReference type="SUPFAM" id="SSF54236">
    <property type="entry name" value="Ubiquitin-like"/>
    <property type="match status" value="1"/>
</dbReference>
<dbReference type="InterPro" id="IPR006846">
    <property type="entry name" value="Ribosomal_eS30"/>
</dbReference>
<dbReference type="InterPro" id="IPR000626">
    <property type="entry name" value="Ubiquitin-like_dom"/>
</dbReference>
<keyword evidence="2" id="KW-0687">Ribonucleoprotein</keyword>
<dbReference type="EMBL" id="CAJNOR010000886">
    <property type="protein sequence ID" value="CAF1029484.1"/>
    <property type="molecule type" value="Genomic_DNA"/>
</dbReference>
<dbReference type="PROSITE" id="PS50053">
    <property type="entry name" value="UBIQUITIN_2"/>
    <property type="match status" value="1"/>
</dbReference>
<dbReference type="PANTHER" id="PTHR12650">
    <property type="entry name" value="40S RIBOSOMAL PROTEIN S30/UBIQUITIN-LIKE PROTEIN FUBI"/>
    <property type="match status" value="1"/>
</dbReference>
<accession>A0A814IY97</accession>
<dbReference type="PANTHER" id="PTHR12650:SF15">
    <property type="entry name" value="RIBOSOMAL PROTEIN S30, ISOFORM A"/>
    <property type="match status" value="1"/>
</dbReference>
<dbReference type="Gene3D" id="3.10.20.90">
    <property type="entry name" value="Phosphatidylinositol 3-kinase Catalytic Subunit, Chain A, domain 1"/>
    <property type="match status" value="1"/>
</dbReference>
<proteinExistence type="predicted"/>
<gene>
    <name evidence="5" type="ORF">XAT740_LOCUS14672</name>
</gene>
<dbReference type="AlphaFoldDB" id="A0A814IY97"/>
<evidence type="ECO:0000259" key="4">
    <source>
        <dbReference type="PROSITE" id="PS50053"/>
    </source>
</evidence>
<dbReference type="GO" id="GO:0022627">
    <property type="term" value="C:cytosolic small ribosomal subunit"/>
    <property type="evidence" value="ECO:0007669"/>
    <property type="project" value="TreeGrafter"/>
</dbReference>
<reference evidence="5" key="1">
    <citation type="submission" date="2021-02" db="EMBL/GenBank/DDBJ databases">
        <authorList>
            <person name="Nowell W R."/>
        </authorList>
    </citation>
    <scope>NUCLEOTIDE SEQUENCE</scope>
</reference>
<evidence type="ECO:0000313" key="6">
    <source>
        <dbReference type="Proteomes" id="UP000663828"/>
    </source>
</evidence>
<protein>
    <recommendedName>
        <fullName evidence="4">Ubiquitin-like domain-containing protein</fullName>
    </recommendedName>
</protein>
<comment type="caution">
    <text evidence="5">The sequence shown here is derived from an EMBL/GenBank/DDBJ whole genome shotgun (WGS) entry which is preliminary data.</text>
</comment>
<evidence type="ECO:0000313" key="5">
    <source>
        <dbReference type="EMBL" id="CAF1029484.1"/>
    </source>
</evidence>
<evidence type="ECO:0000256" key="3">
    <source>
        <dbReference type="SAM" id="MobiDB-lite"/>
    </source>
</evidence>
<feature type="compositionally biased region" description="Basic residues" evidence="3">
    <location>
        <begin position="100"/>
        <end position="109"/>
    </location>
</feature>
<dbReference type="GO" id="GO:0003735">
    <property type="term" value="F:structural constituent of ribosome"/>
    <property type="evidence" value="ECO:0007669"/>
    <property type="project" value="InterPro"/>
</dbReference>
<keyword evidence="6" id="KW-1185">Reference proteome</keyword>
<sequence length="141" mass="15629">MQIFIRNAAKLLAVNVEQDDTVQDVYEYVAQESGCEMTDLLLSVHGMILNNEQTIEEVTFVPGTIIDATVKVRGGKTHGRINNAGKVKNQTPKVAPQEKPKKKTGRARRREQYAHRFSNKVAVPNGLRVGPNSNYQLPATA</sequence>
<evidence type="ECO:0000256" key="2">
    <source>
        <dbReference type="ARBA" id="ARBA00023274"/>
    </source>
</evidence>
<keyword evidence="1" id="KW-0689">Ribosomal protein</keyword>
<organism evidence="5 6">
    <name type="scientific">Adineta ricciae</name>
    <name type="common">Rotifer</name>
    <dbReference type="NCBI Taxonomy" id="249248"/>
    <lineage>
        <taxon>Eukaryota</taxon>
        <taxon>Metazoa</taxon>
        <taxon>Spiralia</taxon>
        <taxon>Gnathifera</taxon>
        <taxon>Rotifera</taxon>
        <taxon>Eurotatoria</taxon>
        <taxon>Bdelloidea</taxon>
        <taxon>Adinetida</taxon>
        <taxon>Adinetidae</taxon>
        <taxon>Adineta</taxon>
    </lineage>
</organism>